<protein>
    <submittedName>
        <fullName evidence="5">Pantoate--beta-alanine ligase</fullName>
        <ecNumber evidence="5">6.3.2.1</ecNumber>
    </submittedName>
</protein>
<name>A0A655JGI4_MYCTX</name>
<evidence type="ECO:0000313" key="4">
    <source>
        <dbReference type="EMBL" id="COX35412.1"/>
    </source>
</evidence>
<dbReference type="Proteomes" id="UP000048600">
    <property type="component" value="Unassembled WGS sequence"/>
</dbReference>
<sequence length="72" mass="7748">MLDAAPGVAVDYLELRDIGLGPMPLNGSGRLLVAARLGTTRLLDNIAIEIGTFAGTDRPDGYRAILESHWRN</sequence>
<reference evidence="5" key="1">
    <citation type="submission" date="2015-03" db="EMBL/GenBank/DDBJ databases">
        <authorList>
            <consortium name="Pathogen Informatics"/>
            <person name="Murphy D."/>
        </authorList>
    </citation>
    <scope>NUCLEOTIDE SEQUENCE</scope>
    <source>
        <strain evidence="5">N09902308</strain>
    </source>
</reference>
<dbReference type="EMBL" id="CGCX01001425">
    <property type="protein sequence ID" value="CFR94549.1"/>
    <property type="molecule type" value="Genomic_DNA"/>
</dbReference>
<evidence type="ECO:0000313" key="8">
    <source>
        <dbReference type="Proteomes" id="UP000044938"/>
    </source>
</evidence>
<dbReference type="EMBL" id="CQQC01000847">
    <property type="protein sequence ID" value="CNV45261.1"/>
    <property type="molecule type" value="Genomic_DNA"/>
</dbReference>
<gene>
    <name evidence="5" type="primary">panC</name>
    <name evidence="1" type="ORF">ERS007657_03156</name>
    <name evidence="2" type="ORF">ERS007661_02419</name>
    <name evidence="3" type="ORF">ERS007720_01691</name>
    <name evidence="5" type="ORF">ERS007739_01694</name>
    <name evidence="4" type="ORF">ERS007741_04245</name>
</gene>
<dbReference type="Proteomes" id="UP000039021">
    <property type="component" value="Unassembled WGS sequence"/>
</dbReference>
<dbReference type="AlphaFoldDB" id="A0A655JGI4"/>
<evidence type="ECO:0000313" key="10">
    <source>
        <dbReference type="Proteomes" id="UP000048600"/>
    </source>
</evidence>
<evidence type="ECO:0000313" key="2">
    <source>
        <dbReference type="EMBL" id="CNV45261.1"/>
    </source>
</evidence>
<dbReference type="SUPFAM" id="SSF52374">
    <property type="entry name" value="Nucleotidylyl transferase"/>
    <property type="match status" value="1"/>
</dbReference>
<dbReference type="InterPro" id="IPR042176">
    <property type="entry name" value="Pantoate_ligase_C"/>
</dbReference>
<dbReference type="Proteomes" id="UP000044938">
    <property type="component" value="Unassembled WGS sequence"/>
</dbReference>
<reference evidence="6 7" key="2">
    <citation type="submission" date="2015-03" db="EMBL/GenBank/DDBJ databases">
        <authorList>
            <consortium name="Pathogen Informatics"/>
        </authorList>
    </citation>
    <scope>NUCLEOTIDE SEQUENCE [LARGE SCALE GENOMIC DNA]</scope>
    <source>
        <strain evidence="1 9">C09601061</strain>
        <strain evidence="2 7">D00501624</strain>
        <strain evidence="3 8">M09401471</strain>
        <strain evidence="6">N09902308</strain>
        <strain evidence="4 10">P00601463</strain>
    </source>
</reference>
<evidence type="ECO:0000313" key="1">
    <source>
        <dbReference type="EMBL" id="CFR94549.1"/>
    </source>
</evidence>
<dbReference type="Proteomes" id="UP000039217">
    <property type="component" value="Unassembled WGS sequence"/>
</dbReference>
<dbReference type="EMBL" id="CHKL01000829">
    <property type="protein sequence ID" value="COX35412.1"/>
    <property type="molecule type" value="Genomic_DNA"/>
</dbReference>
<evidence type="ECO:0000313" key="5">
    <source>
        <dbReference type="EMBL" id="COX76293.1"/>
    </source>
</evidence>
<organism evidence="5 6">
    <name type="scientific">Mycobacterium tuberculosis</name>
    <dbReference type="NCBI Taxonomy" id="1773"/>
    <lineage>
        <taxon>Bacteria</taxon>
        <taxon>Bacillati</taxon>
        <taxon>Actinomycetota</taxon>
        <taxon>Actinomycetes</taxon>
        <taxon>Mycobacteriales</taxon>
        <taxon>Mycobacteriaceae</taxon>
        <taxon>Mycobacterium</taxon>
        <taxon>Mycobacterium tuberculosis complex</taxon>
    </lineage>
</organism>
<dbReference type="EMBL" id="CSBK01000688">
    <property type="protein sequence ID" value="COX76293.1"/>
    <property type="molecule type" value="Genomic_DNA"/>
</dbReference>
<dbReference type="EMBL" id="CSAJ01000179">
    <property type="protein sequence ID" value="COW10136.1"/>
    <property type="molecule type" value="Genomic_DNA"/>
</dbReference>
<evidence type="ECO:0000313" key="3">
    <source>
        <dbReference type="EMBL" id="COW10136.1"/>
    </source>
</evidence>
<evidence type="ECO:0000313" key="7">
    <source>
        <dbReference type="Proteomes" id="UP000039217"/>
    </source>
</evidence>
<dbReference type="GO" id="GO:0004592">
    <property type="term" value="F:pantoate-beta-alanine ligase activity"/>
    <property type="evidence" value="ECO:0007669"/>
    <property type="project" value="UniProtKB-EC"/>
</dbReference>
<dbReference type="Proteomes" id="UP000046680">
    <property type="component" value="Unassembled WGS sequence"/>
</dbReference>
<proteinExistence type="predicted"/>
<dbReference type="Gene3D" id="3.30.1300.10">
    <property type="entry name" value="Pantoate-beta-alanine ligase, C-terminal domain"/>
    <property type="match status" value="1"/>
</dbReference>
<evidence type="ECO:0000313" key="6">
    <source>
        <dbReference type="Proteomes" id="UP000039021"/>
    </source>
</evidence>
<keyword evidence="5" id="KW-0436">Ligase</keyword>
<dbReference type="EC" id="6.3.2.1" evidence="5"/>
<evidence type="ECO:0000313" key="9">
    <source>
        <dbReference type="Proteomes" id="UP000046680"/>
    </source>
</evidence>
<accession>A0A655JGI4</accession>